<dbReference type="EMBL" id="CAJDKB010000002">
    <property type="protein sequence ID" value="CAD0299925.1"/>
    <property type="molecule type" value="Genomic_DNA"/>
</dbReference>
<sequence>MTKKLTVNDVAHLLDGNGLIEVTFERDEAFYYNIPRYELDEIVTKYGERVVTWITHVPEDGDERMAIQLEGTE</sequence>
<keyword evidence="2" id="KW-1185">Reference proteome</keyword>
<dbReference type="Proteomes" id="UP000545774">
    <property type="component" value="Unassembled WGS sequence"/>
</dbReference>
<name>A0ACA9AT57_9CAUD</name>
<comment type="caution">
    <text evidence="1">The sequence shown here is derived from an EMBL/GenBank/DDBJ whole genome shotgun (WGS) entry which is preliminary data.</text>
</comment>
<organism evidence="1 2">
    <name type="scientific">Enterococcus phage vB_EhiS_268</name>
    <dbReference type="NCBI Taxonomy" id="2736817"/>
    <lineage>
        <taxon>Viruses</taxon>
        <taxon>Duplodnaviria</taxon>
        <taxon>Heunggongvirae</taxon>
        <taxon>Uroviricota</taxon>
        <taxon>Caudoviricetes</taxon>
        <taxon>Delfunavirus</taxon>
        <taxon>Delfunavirus v268</taxon>
    </lineage>
</organism>
<proteinExistence type="predicted"/>
<evidence type="ECO:0000313" key="2">
    <source>
        <dbReference type="Proteomes" id="UP000545774"/>
    </source>
</evidence>
<reference evidence="1" key="1">
    <citation type="submission" date="2020-07" db="EMBL/GenBank/DDBJ databases">
        <authorList>
            <person name="Ladero V."/>
        </authorList>
    </citation>
    <scope>NUCLEOTIDE SEQUENCE</scope>
</reference>
<accession>A0ACA9AT57</accession>
<protein>
    <submittedName>
        <fullName evidence="1">Uncharacterized protein</fullName>
    </submittedName>
</protein>
<evidence type="ECO:0000313" key="1">
    <source>
        <dbReference type="EMBL" id="CAD0299925.1"/>
    </source>
</evidence>